<sequence>MFQALSAAAPLIQLCPRKQDKAVLGFEQLGSLCLNTLHGRRDDKGKHQRLACLHISVSYKSTMEISEISASCRPRISDVSLSLVQVSGFLLLLHWTFPHLAACHCYVCCYWGLVTLHLLVSPDGFLLTSQNWIQDLWMSLLAHNDQVQVSHNLKLGCRRLEGKSSD</sequence>
<proteinExistence type="predicted"/>
<organism evidence="1 2">
    <name type="scientific">Eutrema salsugineum</name>
    <name type="common">Saltwater cress</name>
    <name type="synonym">Sisymbrium salsugineum</name>
    <dbReference type="NCBI Taxonomy" id="72664"/>
    <lineage>
        <taxon>Eukaryota</taxon>
        <taxon>Viridiplantae</taxon>
        <taxon>Streptophyta</taxon>
        <taxon>Embryophyta</taxon>
        <taxon>Tracheophyta</taxon>
        <taxon>Spermatophyta</taxon>
        <taxon>Magnoliopsida</taxon>
        <taxon>eudicotyledons</taxon>
        <taxon>Gunneridae</taxon>
        <taxon>Pentapetalae</taxon>
        <taxon>rosids</taxon>
        <taxon>malvids</taxon>
        <taxon>Brassicales</taxon>
        <taxon>Brassicaceae</taxon>
        <taxon>Eutremeae</taxon>
        <taxon>Eutrema</taxon>
    </lineage>
</organism>
<dbReference type="EMBL" id="KI517464">
    <property type="protein sequence ID" value="ESQ41827.1"/>
    <property type="molecule type" value="Genomic_DNA"/>
</dbReference>
<dbReference type="AlphaFoldDB" id="V4LHD1"/>
<gene>
    <name evidence="1" type="ORF">EUTSA_v10014867mg</name>
</gene>
<reference evidence="1 2" key="1">
    <citation type="journal article" date="2013" name="Front. Plant Sci.">
        <title>The Reference Genome of the Halophytic Plant Eutrema salsugineum.</title>
        <authorList>
            <person name="Yang R."/>
            <person name="Jarvis D.E."/>
            <person name="Chen H."/>
            <person name="Beilstein M.A."/>
            <person name="Grimwood J."/>
            <person name="Jenkins J."/>
            <person name="Shu S."/>
            <person name="Prochnik S."/>
            <person name="Xin M."/>
            <person name="Ma C."/>
            <person name="Schmutz J."/>
            <person name="Wing R.A."/>
            <person name="Mitchell-Olds T."/>
            <person name="Schumaker K.S."/>
            <person name="Wang X."/>
        </authorList>
    </citation>
    <scope>NUCLEOTIDE SEQUENCE [LARGE SCALE GENOMIC DNA]</scope>
</reference>
<name>V4LHD1_EUTSA</name>
<dbReference type="KEGG" id="eus:EUTSA_v10014867mg"/>
<evidence type="ECO:0000313" key="2">
    <source>
        <dbReference type="Proteomes" id="UP000030689"/>
    </source>
</evidence>
<accession>V4LHD1</accession>
<dbReference type="Proteomes" id="UP000030689">
    <property type="component" value="Unassembled WGS sequence"/>
</dbReference>
<dbReference type="Gramene" id="ESQ41827">
    <property type="protein sequence ID" value="ESQ41827"/>
    <property type="gene ID" value="EUTSA_v10014867mg"/>
</dbReference>
<evidence type="ECO:0000313" key="1">
    <source>
        <dbReference type="EMBL" id="ESQ41827.1"/>
    </source>
</evidence>
<protein>
    <submittedName>
        <fullName evidence="1">Uncharacterized protein</fullName>
    </submittedName>
</protein>
<keyword evidence="2" id="KW-1185">Reference proteome</keyword>